<protein>
    <submittedName>
        <fullName evidence="2">Uncharacterized protein</fullName>
    </submittedName>
</protein>
<dbReference type="AlphaFoldDB" id="A0A448WS81"/>
<organism evidence="2 3">
    <name type="scientific">Protopolystoma xenopodis</name>
    <dbReference type="NCBI Taxonomy" id="117903"/>
    <lineage>
        <taxon>Eukaryota</taxon>
        <taxon>Metazoa</taxon>
        <taxon>Spiralia</taxon>
        <taxon>Lophotrochozoa</taxon>
        <taxon>Platyhelminthes</taxon>
        <taxon>Monogenea</taxon>
        <taxon>Polyopisthocotylea</taxon>
        <taxon>Polystomatidea</taxon>
        <taxon>Polystomatidae</taxon>
        <taxon>Protopolystoma</taxon>
    </lineage>
</organism>
<reference evidence="2" key="1">
    <citation type="submission" date="2018-11" db="EMBL/GenBank/DDBJ databases">
        <authorList>
            <consortium name="Pathogen Informatics"/>
        </authorList>
    </citation>
    <scope>NUCLEOTIDE SEQUENCE</scope>
</reference>
<name>A0A448WS81_9PLAT</name>
<feature type="region of interest" description="Disordered" evidence="1">
    <location>
        <begin position="23"/>
        <end position="42"/>
    </location>
</feature>
<comment type="caution">
    <text evidence="2">The sequence shown here is derived from an EMBL/GenBank/DDBJ whole genome shotgun (WGS) entry which is preliminary data.</text>
</comment>
<evidence type="ECO:0000313" key="2">
    <source>
        <dbReference type="EMBL" id="VEL18939.1"/>
    </source>
</evidence>
<evidence type="ECO:0000313" key="3">
    <source>
        <dbReference type="Proteomes" id="UP000784294"/>
    </source>
</evidence>
<keyword evidence="3" id="KW-1185">Reference proteome</keyword>
<dbReference type="Proteomes" id="UP000784294">
    <property type="component" value="Unassembled WGS sequence"/>
</dbReference>
<gene>
    <name evidence="2" type="ORF">PXEA_LOCUS12379</name>
</gene>
<evidence type="ECO:0000256" key="1">
    <source>
        <dbReference type="SAM" id="MobiDB-lite"/>
    </source>
</evidence>
<proteinExistence type="predicted"/>
<dbReference type="EMBL" id="CAAALY010039397">
    <property type="protein sequence ID" value="VEL18939.1"/>
    <property type="molecule type" value="Genomic_DNA"/>
</dbReference>
<sequence length="67" mass="7460">MMTSFAQSLRVVEIMLELPHKDRDNRHIQHHRPVGCTRSPTNDLSRLALSSAAVPSNSFEAANESDS</sequence>
<accession>A0A448WS81</accession>